<name>A0ABU4KME5_BREVE</name>
<evidence type="ECO:0008006" key="3">
    <source>
        <dbReference type="Google" id="ProtNLM"/>
    </source>
</evidence>
<dbReference type="RefSeq" id="WP_314136390.1">
    <property type="nucleotide sequence ID" value="NZ_JAMYEC010000002.1"/>
</dbReference>
<protein>
    <recommendedName>
        <fullName evidence="3">N-acetyltransferase domain-containing protein</fullName>
    </recommendedName>
</protein>
<dbReference type="Proteomes" id="UP001272940">
    <property type="component" value="Unassembled WGS sequence"/>
</dbReference>
<organism evidence="1 2">
    <name type="scientific">Brevundimonas vesicularis</name>
    <name type="common">Pseudomonas vesicularis</name>
    <dbReference type="NCBI Taxonomy" id="41276"/>
    <lineage>
        <taxon>Bacteria</taxon>
        <taxon>Pseudomonadati</taxon>
        <taxon>Pseudomonadota</taxon>
        <taxon>Alphaproteobacteria</taxon>
        <taxon>Caulobacterales</taxon>
        <taxon>Caulobacteraceae</taxon>
        <taxon>Brevundimonas</taxon>
    </lineage>
</organism>
<proteinExistence type="predicted"/>
<accession>A0ABU4KME5</accession>
<keyword evidence="2" id="KW-1185">Reference proteome</keyword>
<reference evidence="1 2" key="1">
    <citation type="journal article" date="2023" name="FEMS Microbes">
        <title>Whole genomes of deep-sea sponge-associated bacteria exhibit high novel natural product potential.</title>
        <authorList>
            <person name="Hesketh-Best P.J."/>
            <person name="January G.G."/>
            <person name="Koch M.J."/>
            <person name="Warburton P.J."/>
            <person name="Howell K.L."/>
            <person name="Upton M."/>
        </authorList>
    </citation>
    <scope>NUCLEOTIDE SEQUENCE [LARGE SCALE GENOMIC DNA]</scope>
    <source>
        <strain evidence="1 2">PC206-O</strain>
    </source>
</reference>
<comment type="caution">
    <text evidence="1">The sequence shown here is derived from an EMBL/GenBank/DDBJ whole genome shotgun (WGS) entry which is preliminary data.</text>
</comment>
<gene>
    <name evidence="1" type="ORF">NJD11_03985</name>
</gene>
<dbReference type="EMBL" id="JAMYEC010000002">
    <property type="protein sequence ID" value="MDX2334097.1"/>
    <property type="molecule type" value="Genomic_DNA"/>
</dbReference>
<evidence type="ECO:0000313" key="2">
    <source>
        <dbReference type="Proteomes" id="UP001272940"/>
    </source>
</evidence>
<sequence>MIEFHDLADVSGEQIHDWLDAIAKNLRPADYDEIKATNPLLTIGDPDPLLVLTMSVMNSLDAWVITDDGEAIAVYGVGPSDEAGSGIVWMLGTPGMERPRAKIAIGRETYAVIKRWHGRWPRLFNHVDARNSMSIFWLFRAGFEIEDVDLTHGRESRPFYLISSIQEGPIHL</sequence>
<evidence type="ECO:0000313" key="1">
    <source>
        <dbReference type="EMBL" id="MDX2334097.1"/>
    </source>
</evidence>